<reference evidence="2" key="1">
    <citation type="submission" date="2019-08" db="EMBL/GenBank/DDBJ databases">
        <authorList>
            <person name="Kucharzyk K."/>
            <person name="Murdoch R.W."/>
            <person name="Higgins S."/>
            <person name="Loffler F."/>
        </authorList>
    </citation>
    <scope>NUCLEOTIDE SEQUENCE</scope>
</reference>
<evidence type="ECO:0000313" key="2">
    <source>
        <dbReference type="EMBL" id="MPN54250.1"/>
    </source>
</evidence>
<dbReference type="EMBL" id="VSSQ01122299">
    <property type="protein sequence ID" value="MPN54250.1"/>
    <property type="molecule type" value="Genomic_DNA"/>
</dbReference>
<name>A0A645ITN1_9ZZZZ</name>
<gene>
    <name evidence="2" type="primary">clsA_37</name>
    <name evidence="2" type="ORF">SDC9_201920</name>
</gene>
<dbReference type="CDD" id="cd09112">
    <property type="entry name" value="PLDc_CLS_2"/>
    <property type="match status" value="1"/>
</dbReference>
<accession>A0A645ITN1</accession>
<dbReference type="InterPro" id="IPR025202">
    <property type="entry name" value="PLD-like_dom"/>
</dbReference>
<dbReference type="InterPro" id="IPR001736">
    <property type="entry name" value="PLipase_D/transphosphatidylase"/>
</dbReference>
<proteinExistence type="predicted"/>
<dbReference type="PANTHER" id="PTHR21248:SF22">
    <property type="entry name" value="PHOSPHOLIPASE D"/>
    <property type="match status" value="1"/>
</dbReference>
<evidence type="ECO:0000259" key="1">
    <source>
        <dbReference type="PROSITE" id="PS50035"/>
    </source>
</evidence>
<keyword evidence="2" id="KW-0808">Transferase</keyword>
<dbReference type="PROSITE" id="PS50035">
    <property type="entry name" value="PLD"/>
    <property type="match status" value="1"/>
</dbReference>
<dbReference type="Gene3D" id="3.30.870.10">
    <property type="entry name" value="Endonuclease Chain A"/>
    <property type="match status" value="1"/>
</dbReference>
<dbReference type="SMART" id="SM00155">
    <property type="entry name" value="PLDc"/>
    <property type="match status" value="1"/>
</dbReference>
<comment type="caution">
    <text evidence="2">The sequence shown here is derived from an EMBL/GenBank/DDBJ whole genome shotgun (WGS) entry which is preliminary data.</text>
</comment>
<dbReference type="SUPFAM" id="SSF56024">
    <property type="entry name" value="Phospholipase D/nuclease"/>
    <property type="match status" value="1"/>
</dbReference>
<dbReference type="GO" id="GO:0032049">
    <property type="term" value="P:cardiolipin biosynthetic process"/>
    <property type="evidence" value="ECO:0007669"/>
    <property type="project" value="UniProtKB-ARBA"/>
</dbReference>
<sequence length="120" mass="13912">MIPCKPDHPFVYWATYWYCGNLLPYGVKVYTYENGFLHAKTLVVDGKVASVGTANFDMRSFKLNFEVNAIIFDTMIASALHDIFFNDLKYSLELTRELYLERGLVIRFKESICRLLSPLL</sequence>
<dbReference type="Pfam" id="PF13091">
    <property type="entry name" value="PLDc_2"/>
    <property type="match status" value="1"/>
</dbReference>
<feature type="domain" description="PLD phosphodiesterase" evidence="1">
    <location>
        <begin position="33"/>
        <end position="60"/>
    </location>
</feature>
<dbReference type="PANTHER" id="PTHR21248">
    <property type="entry name" value="CARDIOLIPIN SYNTHASE"/>
    <property type="match status" value="1"/>
</dbReference>
<protein>
    <submittedName>
        <fullName evidence="2">Major cardiolipin synthase ClsA</fullName>
        <ecNumber evidence="2">2.7.8.-</ecNumber>
    </submittedName>
</protein>
<dbReference type="EC" id="2.7.8.-" evidence="2"/>
<dbReference type="GO" id="GO:0030572">
    <property type="term" value="F:phosphatidyltransferase activity"/>
    <property type="evidence" value="ECO:0007669"/>
    <property type="project" value="UniProtKB-ARBA"/>
</dbReference>
<organism evidence="2">
    <name type="scientific">bioreactor metagenome</name>
    <dbReference type="NCBI Taxonomy" id="1076179"/>
    <lineage>
        <taxon>unclassified sequences</taxon>
        <taxon>metagenomes</taxon>
        <taxon>ecological metagenomes</taxon>
    </lineage>
</organism>
<dbReference type="AlphaFoldDB" id="A0A645ITN1"/>